<proteinExistence type="predicted"/>
<organism evidence="5 6">
    <name type="scientific">Streptomyces chiangmaiensis</name>
    <dbReference type="NCBI Taxonomy" id="766497"/>
    <lineage>
        <taxon>Bacteria</taxon>
        <taxon>Bacillati</taxon>
        <taxon>Actinomycetota</taxon>
        <taxon>Actinomycetes</taxon>
        <taxon>Kitasatosporales</taxon>
        <taxon>Streptomycetaceae</taxon>
        <taxon>Streptomyces</taxon>
    </lineage>
</organism>
<evidence type="ECO:0000256" key="1">
    <source>
        <dbReference type="ARBA" id="ARBA00023015"/>
    </source>
</evidence>
<keyword evidence="4" id="KW-0472">Membrane</keyword>
<evidence type="ECO:0000256" key="4">
    <source>
        <dbReference type="SAM" id="Phobius"/>
    </source>
</evidence>
<reference evidence="5" key="1">
    <citation type="submission" date="2024-01" db="EMBL/GenBank/DDBJ databases">
        <title>First draft genome sequence data of TA4-1, the type strain of Gram-positive actinobacterium Streptomyces chiangmaiensis.</title>
        <authorList>
            <person name="Yasawong M."/>
            <person name="Nantapong N."/>
        </authorList>
    </citation>
    <scope>NUCLEOTIDE SEQUENCE</scope>
    <source>
        <strain evidence="5">TA4-1</strain>
    </source>
</reference>
<dbReference type="EMBL" id="JAYWVC010000004">
    <property type="protein sequence ID" value="MED7820942.1"/>
    <property type="molecule type" value="Genomic_DNA"/>
</dbReference>
<keyword evidence="2" id="KW-0804">Transcription</keyword>
<feature type="region of interest" description="Disordered" evidence="3">
    <location>
        <begin position="200"/>
        <end position="231"/>
    </location>
</feature>
<dbReference type="InterPro" id="IPR041916">
    <property type="entry name" value="Anti_sigma_zinc_sf"/>
</dbReference>
<keyword evidence="4" id="KW-1133">Transmembrane helix</keyword>
<feature type="region of interest" description="Disordered" evidence="3">
    <location>
        <begin position="94"/>
        <end position="135"/>
    </location>
</feature>
<gene>
    <name evidence="5" type="ORF">VXC91_02800</name>
</gene>
<dbReference type="RefSeq" id="WP_329504798.1">
    <property type="nucleotide sequence ID" value="NZ_BAAAYZ010000192.1"/>
</dbReference>
<evidence type="ECO:0000256" key="2">
    <source>
        <dbReference type="ARBA" id="ARBA00023163"/>
    </source>
</evidence>
<dbReference type="Proteomes" id="UP001333996">
    <property type="component" value="Unassembled WGS sequence"/>
</dbReference>
<feature type="compositionally biased region" description="Polar residues" evidence="3">
    <location>
        <begin position="217"/>
        <end position="226"/>
    </location>
</feature>
<comment type="caution">
    <text evidence="5">The sequence shown here is derived from an EMBL/GenBank/DDBJ whole genome shotgun (WGS) entry which is preliminary data.</text>
</comment>
<evidence type="ECO:0000313" key="5">
    <source>
        <dbReference type="EMBL" id="MED7820942.1"/>
    </source>
</evidence>
<keyword evidence="1" id="KW-0805">Transcription regulation</keyword>
<sequence>MTSTTDTAGHPDVEELSDLSEGLLPPTRTADVRRHLADCALCSEVYDSLEEIRGLLGTVPEPPRMPDDVAERIDAALASHALLDAMTPATVATPQGGPVAAHVSRETSPASASDRPSGHATAATGPGCSRRTRRSGPRTVALAAVFTAAALGVGTLLVQTLGNDSGKSPPTAAEAQTDAAHTYSEGTLQGQVVKLLDEGQTGSGHPENTKPWGIQSADGNTGSSAMGTDKTLRGTSVTVPSCVEQAIRTNQAVLAADEGVYQGTVVYLVVTRDASDSTRVTAFIVDAACVKQASASPGKVLLTHSYARS</sequence>
<dbReference type="Gene3D" id="1.10.10.1320">
    <property type="entry name" value="Anti-sigma factor, zinc-finger domain"/>
    <property type="match status" value="1"/>
</dbReference>
<feature type="region of interest" description="Disordered" evidence="3">
    <location>
        <begin position="1"/>
        <end position="24"/>
    </location>
</feature>
<keyword evidence="4" id="KW-0812">Transmembrane</keyword>
<evidence type="ECO:0000256" key="3">
    <source>
        <dbReference type="SAM" id="MobiDB-lite"/>
    </source>
</evidence>
<protein>
    <recommendedName>
        <fullName evidence="7">Zinc-finger domain-containing protein</fullName>
    </recommendedName>
</protein>
<keyword evidence="6" id="KW-1185">Reference proteome</keyword>
<evidence type="ECO:0000313" key="6">
    <source>
        <dbReference type="Proteomes" id="UP001333996"/>
    </source>
</evidence>
<name>A0ABU7FBL8_9ACTN</name>
<evidence type="ECO:0008006" key="7">
    <source>
        <dbReference type="Google" id="ProtNLM"/>
    </source>
</evidence>
<accession>A0ABU7FBL8</accession>
<feature type="transmembrane region" description="Helical" evidence="4">
    <location>
        <begin position="140"/>
        <end position="161"/>
    </location>
</feature>